<dbReference type="RefSeq" id="WP_175561228.1">
    <property type="nucleotide sequence ID" value="NZ_FRDM01000001.1"/>
</dbReference>
<gene>
    <name evidence="1" type="ORF">SAMN05660350_00032</name>
</gene>
<evidence type="ECO:0000313" key="2">
    <source>
        <dbReference type="Proteomes" id="UP000184428"/>
    </source>
</evidence>
<accession>A0A1M7RRK7</accession>
<dbReference type="EMBL" id="FRDM01000001">
    <property type="protein sequence ID" value="SHN48957.1"/>
    <property type="molecule type" value="Genomic_DNA"/>
</dbReference>
<name>A0A1M7RRK7_9ACTN</name>
<dbReference type="AlphaFoldDB" id="A0A1M7RRK7"/>
<proteinExistence type="predicted"/>
<dbReference type="Proteomes" id="UP000184428">
    <property type="component" value="Unassembled WGS sequence"/>
</dbReference>
<reference evidence="1 2" key="1">
    <citation type="submission" date="2016-12" db="EMBL/GenBank/DDBJ databases">
        <authorList>
            <person name="Song W.-J."/>
            <person name="Kurnit D.M."/>
        </authorList>
    </citation>
    <scope>NUCLEOTIDE SEQUENCE [LARGE SCALE GENOMIC DNA]</scope>
    <source>
        <strain evidence="1 2">DSM 43162</strain>
    </source>
</reference>
<evidence type="ECO:0000313" key="1">
    <source>
        <dbReference type="EMBL" id="SHN48957.1"/>
    </source>
</evidence>
<protein>
    <submittedName>
        <fullName evidence="1">Uncharacterized protein</fullName>
    </submittedName>
</protein>
<organism evidence="1 2">
    <name type="scientific">Geodermatophilus obscurus</name>
    <dbReference type="NCBI Taxonomy" id="1861"/>
    <lineage>
        <taxon>Bacteria</taxon>
        <taxon>Bacillati</taxon>
        <taxon>Actinomycetota</taxon>
        <taxon>Actinomycetes</taxon>
        <taxon>Geodermatophilales</taxon>
        <taxon>Geodermatophilaceae</taxon>
        <taxon>Geodermatophilus</taxon>
    </lineage>
</organism>
<sequence length="55" mass="5415">MPTAAPRVLVAAEDDIRALAGPAVRGAGADAHPAEPCSVAGLVARVHELFAGATP</sequence>